<dbReference type="EC" id="5.6.2.1" evidence="3"/>
<dbReference type="AlphaFoldDB" id="A0A9E8MKX8"/>
<dbReference type="InterPro" id="IPR049331">
    <property type="entry name" value="Top1B_N_bact"/>
</dbReference>
<keyword evidence="5" id="KW-0238">DNA-binding</keyword>
<organism evidence="9 10">
    <name type="scientific">Microcella daejeonensis</name>
    <dbReference type="NCBI Taxonomy" id="2994971"/>
    <lineage>
        <taxon>Bacteria</taxon>
        <taxon>Bacillati</taxon>
        <taxon>Actinomycetota</taxon>
        <taxon>Actinomycetes</taxon>
        <taxon>Micrococcales</taxon>
        <taxon>Microbacteriaceae</taxon>
        <taxon>Microcella</taxon>
    </lineage>
</organism>
<protein>
    <recommendedName>
        <fullName evidence="3">DNA topoisomerase</fullName>
        <ecNumber evidence="3">5.6.2.1</ecNumber>
    </recommendedName>
</protein>
<evidence type="ECO:0000256" key="5">
    <source>
        <dbReference type="ARBA" id="ARBA00023125"/>
    </source>
</evidence>
<dbReference type="PROSITE" id="PS52038">
    <property type="entry name" value="TOPO_IB_2"/>
    <property type="match status" value="1"/>
</dbReference>
<dbReference type="GO" id="GO:0003917">
    <property type="term" value="F:DNA topoisomerase type I (single strand cut, ATP-independent) activity"/>
    <property type="evidence" value="ECO:0007669"/>
    <property type="project" value="UniProtKB-EC"/>
</dbReference>
<dbReference type="InterPro" id="IPR013500">
    <property type="entry name" value="TopoI_cat_euk"/>
</dbReference>
<feature type="domain" description="DNA topoisomerase I catalytic core eukaryotic-type" evidence="7">
    <location>
        <begin position="84"/>
        <end position="298"/>
    </location>
</feature>
<sequence>MRLLRSSPDSPGITRRRAGKGFSYRDARGAVIADAEVRARIAALAIPPAWTEVWICPEERGHVQATGLDADGRRQYRYHEAWSARADRRKYARVRELAGCTGPLRARVTRDLRGGDPEARALAIAARLIDALGMRVGEERYALERGTIGALTLGWQHVTIGASGTRFDFPAKSGVRWQAELADEDLAAALRSARAQRADSGARIERVTEWVDDAGDPRRTSSRALAAYLAEASTCTVTPKDLRTLIGSRTAAEHLARTGPVAGIRNQDRVIREAVVAVAERLRNTPAVARSSYIDPRVIERYRRGRTAALGRSGVSDAALAELLS</sequence>
<evidence type="ECO:0000256" key="2">
    <source>
        <dbReference type="ARBA" id="ARBA00006645"/>
    </source>
</evidence>
<dbReference type="InterPro" id="IPR035447">
    <property type="entry name" value="DNA_topo_I_N_sf"/>
</dbReference>
<dbReference type="InterPro" id="IPR051062">
    <property type="entry name" value="Topoisomerase_IB"/>
</dbReference>
<keyword evidence="10" id="KW-1185">Reference proteome</keyword>
<dbReference type="Gene3D" id="3.90.15.10">
    <property type="entry name" value="Topoisomerase I, Chain A, domain 3"/>
    <property type="match status" value="1"/>
</dbReference>
<dbReference type="Proteomes" id="UP001164706">
    <property type="component" value="Chromosome"/>
</dbReference>
<evidence type="ECO:0000256" key="3">
    <source>
        <dbReference type="ARBA" id="ARBA00012891"/>
    </source>
</evidence>
<keyword evidence="4" id="KW-0799">Topoisomerase</keyword>
<gene>
    <name evidence="9" type="ORF">OVN18_12775</name>
</gene>
<dbReference type="GO" id="GO:0003677">
    <property type="term" value="F:DNA binding"/>
    <property type="evidence" value="ECO:0007669"/>
    <property type="project" value="UniProtKB-KW"/>
</dbReference>
<dbReference type="PANTHER" id="PTHR10290">
    <property type="entry name" value="DNA TOPOISOMERASE I"/>
    <property type="match status" value="1"/>
</dbReference>
<accession>A0A9E8MKX8</accession>
<dbReference type="PANTHER" id="PTHR10290:SF3">
    <property type="entry name" value="DNA TOPOISOMERASE 1"/>
    <property type="match status" value="1"/>
</dbReference>
<comment type="similarity">
    <text evidence="2">Belongs to the type IB topoisomerase family.</text>
</comment>
<dbReference type="SUPFAM" id="SSF55869">
    <property type="entry name" value="DNA topoisomerase I domain"/>
    <property type="match status" value="1"/>
</dbReference>
<dbReference type="RefSeq" id="WP_267781144.1">
    <property type="nucleotide sequence ID" value="NZ_CP113089.1"/>
</dbReference>
<dbReference type="SUPFAM" id="SSF56349">
    <property type="entry name" value="DNA breaking-rejoining enzymes"/>
    <property type="match status" value="1"/>
</dbReference>
<reference evidence="9" key="1">
    <citation type="submission" date="2022-11" db="EMBL/GenBank/DDBJ databases">
        <title>Description of Microcella daejonensis nov. sp, isolated from riverside soil.</title>
        <authorList>
            <person name="Molina K.M."/>
            <person name="Kim S.B."/>
        </authorList>
    </citation>
    <scope>NUCLEOTIDE SEQUENCE</scope>
    <source>
        <strain evidence="9">MMS21-STM12</strain>
    </source>
</reference>
<evidence type="ECO:0000256" key="6">
    <source>
        <dbReference type="ARBA" id="ARBA00023235"/>
    </source>
</evidence>
<keyword evidence="6" id="KW-0413">Isomerase</keyword>
<dbReference type="Pfam" id="PF01028">
    <property type="entry name" value="Topoisom_I"/>
    <property type="match status" value="1"/>
</dbReference>
<evidence type="ECO:0000259" key="7">
    <source>
        <dbReference type="Pfam" id="PF01028"/>
    </source>
</evidence>
<dbReference type="PRINTS" id="PR00416">
    <property type="entry name" value="EUTPISMRASEI"/>
</dbReference>
<dbReference type="InterPro" id="IPR001631">
    <property type="entry name" value="TopoI"/>
</dbReference>
<evidence type="ECO:0000313" key="9">
    <source>
        <dbReference type="EMBL" id="WAB81389.1"/>
    </source>
</evidence>
<dbReference type="GO" id="GO:0007059">
    <property type="term" value="P:chromosome segregation"/>
    <property type="evidence" value="ECO:0007669"/>
    <property type="project" value="TreeGrafter"/>
</dbReference>
<name>A0A9E8MKX8_9MICO</name>
<dbReference type="EMBL" id="CP113089">
    <property type="protein sequence ID" value="WAB81389.1"/>
    <property type="molecule type" value="Genomic_DNA"/>
</dbReference>
<evidence type="ECO:0000256" key="4">
    <source>
        <dbReference type="ARBA" id="ARBA00023029"/>
    </source>
</evidence>
<dbReference type="GO" id="GO:0006265">
    <property type="term" value="P:DNA topological change"/>
    <property type="evidence" value="ECO:0007669"/>
    <property type="project" value="InterPro"/>
</dbReference>
<dbReference type="InterPro" id="IPR014711">
    <property type="entry name" value="TopoI_cat_a-hlx-sub_euk"/>
</dbReference>
<feature type="domain" description="DNA topoisomerase IB N-terminal" evidence="8">
    <location>
        <begin position="21"/>
        <end position="69"/>
    </location>
</feature>
<dbReference type="Pfam" id="PF21338">
    <property type="entry name" value="Top1B_N_bact"/>
    <property type="match status" value="1"/>
</dbReference>
<proteinExistence type="inferred from homology"/>
<dbReference type="GO" id="GO:0006260">
    <property type="term" value="P:DNA replication"/>
    <property type="evidence" value="ECO:0007669"/>
    <property type="project" value="TreeGrafter"/>
</dbReference>
<comment type="catalytic activity">
    <reaction evidence="1">
        <text>ATP-independent breakage of single-stranded DNA, followed by passage and rejoining.</text>
        <dbReference type="EC" id="5.6.2.1"/>
    </reaction>
</comment>
<evidence type="ECO:0000256" key="1">
    <source>
        <dbReference type="ARBA" id="ARBA00000213"/>
    </source>
</evidence>
<dbReference type="KEGG" id="mdb:OVN18_12775"/>
<dbReference type="Gene3D" id="3.30.66.10">
    <property type="entry name" value="DNA topoisomerase I domain"/>
    <property type="match status" value="1"/>
</dbReference>
<dbReference type="InterPro" id="IPR011010">
    <property type="entry name" value="DNA_brk_join_enz"/>
</dbReference>
<evidence type="ECO:0000313" key="10">
    <source>
        <dbReference type="Proteomes" id="UP001164706"/>
    </source>
</evidence>
<evidence type="ECO:0000259" key="8">
    <source>
        <dbReference type="Pfam" id="PF21338"/>
    </source>
</evidence>
<dbReference type="Gene3D" id="1.10.132.120">
    <property type="match status" value="1"/>
</dbReference>